<dbReference type="AlphaFoldDB" id="A0A2S0VWQ8"/>
<dbReference type="Pfam" id="PF00990">
    <property type="entry name" value="GGDEF"/>
    <property type="match status" value="1"/>
</dbReference>
<dbReference type="InterPro" id="IPR000160">
    <property type="entry name" value="GGDEF_dom"/>
</dbReference>
<dbReference type="InterPro" id="IPR050706">
    <property type="entry name" value="Cyclic-di-GMP_PDE-like"/>
</dbReference>
<accession>A0A2S0VWQ8</accession>
<dbReference type="CDD" id="cd01948">
    <property type="entry name" value="EAL"/>
    <property type="match status" value="1"/>
</dbReference>
<dbReference type="PANTHER" id="PTHR33121:SF71">
    <property type="entry name" value="OXYGEN SENSOR PROTEIN DOSP"/>
    <property type="match status" value="1"/>
</dbReference>
<feature type="domain" description="EAL" evidence="1">
    <location>
        <begin position="358"/>
        <end position="612"/>
    </location>
</feature>
<dbReference type="Gene3D" id="3.30.70.270">
    <property type="match status" value="1"/>
</dbReference>
<dbReference type="SMART" id="SM00052">
    <property type="entry name" value="EAL"/>
    <property type="match status" value="1"/>
</dbReference>
<dbReference type="Pfam" id="PF01590">
    <property type="entry name" value="GAF"/>
    <property type="match status" value="1"/>
</dbReference>
<dbReference type="Pfam" id="PF00563">
    <property type="entry name" value="EAL"/>
    <property type="match status" value="1"/>
</dbReference>
<feature type="domain" description="GGDEF" evidence="2">
    <location>
        <begin position="215"/>
        <end position="349"/>
    </location>
</feature>
<dbReference type="NCBIfam" id="TIGR00254">
    <property type="entry name" value="GGDEF"/>
    <property type="match status" value="1"/>
</dbReference>
<dbReference type="InterPro" id="IPR029787">
    <property type="entry name" value="Nucleotide_cyclase"/>
</dbReference>
<dbReference type="EMBL" id="CP026604">
    <property type="protein sequence ID" value="AWB68613.1"/>
    <property type="molecule type" value="Genomic_DNA"/>
</dbReference>
<dbReference type="InterPro" id="IPR001633">
    <property type="entry name" value="EAL_dom"/>
</dbReference>
<dbReference type="InterPro" id="IPR035919">
    <property type="entry name" value="EAL_sf"/>
</dbReference>
<gene>
    <name evidence="3" type="ORF">C2869_20405</name>
</gene>
<dbReference type="GO" id="GO:0071111">
    <property type="term" value="F:cyclic-guanylate-specific phosphodiesterase activity"/>
    <property type="evidence" value="ECO:0007669"/>
    <property type="project" value="InterPro"/>
</dbReference>
<sequence>MDLNHKFKHLHSGIISLTRETSYAQKERRLKLRNLLKLCANQLDVERVSVWNLTEDNQAICCELLFIKSTTEYQSDLILYKEDHPSYFNAIEQTKLIDAFDAQTDTRTKEFTESYLIPLNIKAMLDAPIFTNGVFKGVLCLEHVGSIRHWDIAELSFAASVADAISLMNEHEAWLKAHQQVEMLEKFDVLTGLESRQFFQQRITRDISRTQRRNCFSSLYVIGIDYFTQVNDLYGAATADTILKAIGEKFNKIAKAYDCALSRIHGDTFALWMPVMLYPGDLNKVVEAIQKELQQPIYLDKQQQFDISCTIGIASDINGDELIDPIRAAEIALKRAKEIERGGYQLFSQSWLEALLEDQNIEKEILSAFDKRQFIPFYQPIICSETGTVKGVEALVRWQHPTQGMVPPFKFLPLISKLGLMNRLGSVMLEAACRDYQRLTEQATTIQWISVNLASEQLYDVNLANEILALLNQYHVPACGLELEIVEELISQDSDIVRNQLEALSNLGVKLSIDDFGTGYSSLSRLKHLPVSKIKIDKTFVDGLPDSYDDQCIVNSIIGLAKGMNLQLVAEGVEVSPQLEWLRQNGVDYFQGYLFSKPLAIDDLLSYLNLNNLQLAVNEQPYKLKLEKNILFIYIKGHVSSDAVLTMFEDITSLVAPILGQSWATVVDVTQWYPGTLELQNAVIKNASVLLEGGLNREAYIVGDSEIANYQIKLMTPCAAGYKREQFNHKQQALAWLKLEGFSLD</sequence>
<dbReference type="Proteomes" id="UP000244441">
    <property type="component" value="Chromosome"/>
</dbReference>
<dbReference type="PROSITE" id="PS50883">
    <property type="entry name" value="EAL"/>
    <property type="match status" value="1"/>
</dbReference>
<dbReference type="InterPro" id="IPR003018">
    <property type="entry name" value="GAF"/>
</dbReference>
<dbReference type="KEGG" id="cate:C2869_20405"/>
<dbReference type="SMART" id="SM00267">
    <property type="entry name" value="GGDEF"/>
    <property type="match status" value="1"/>
</dbReference>
<dbReference type="SUPFAM" id="SSF55073">
    <property type="entry name" value="Nucleotide cyclase"/>
    <property type="match status" value="1"/>
</dbReference>
<dbReference type="RefSeq" id="WP_108604665.1">
    <property type="nucleotide sequence ID" value="NZ_CP026604.1"/>
</dbReference>
<evidence type="ECO:0000313" key="3">
    <source>
        <dbReference type="EMBL" id="AWB68613.1"/>
    </source>
</evidence>
<dbReference type="PROSITE" id="PS50887">
    <property type="entry name" value="GGDEF"/>
    <property type="match status" value="1"/>
</dbReference>
<dbReference type="SUPFAM" id="SSF141868">
    <property type="entry name" value="EAL domain-like"/>
    <property type="match status" value="1"/>
</dbReference>
<keyword evidence="4" id="KW-1185">Reference proteome</keyword>
<dbReference type="PANTHER" id="PTHR33121">
    <property type="entry name" value="CYCLIC DI-GMP PHOSPHODIESTERASE PDEF"/>
    <property type="match status" value="1"/>
</dbReference>
<name>A0A2S0VWQ8_9ALTE</name>
<reference evidence="3 4" key="1">
    <citation type="submission" date="2018-01" db="EMBL/GenBank/DDBJ databases">
        <title>Genome sequence of a Cantenovulum-like bacteria.</title>
        <authorList>
            <person name="Tan W.R."/>
            <person name="Lau N.-S."/>
            <person name="Go F."/>
            <person name="Amirul A.-A.A."/>
        </authorList>
    </citation>
    <scope>NUCLEOTIDE SEQUENCE [LARGE SCALE GENOMIC DNA]</scope>
    <source>
        <strain evidence="3 4">CCB-QB4</strain>
    </source>
</reference>
<dbReference type="SUPFAM" id="SSF55781">
    <property type="entry name" value="GAF domain-like"/>
    <property type="match status" value="1"/>
</dbReference>
<proteinExistence type="predicted"/>
<organism evidence="3 4">
    <name type="scientific">Saccharobesus litoralis</name>
    <dbReference type="NCBI Taxonomy" id="2172099"/>
    <lineage>
        <taxon>Bacteria</taxon>
        <taxon>Pseudomonadati</taxon>
        <taxon>Pseudomonadota</taxon>
        <taxon>Gammaproteobacteria</taxon>
        <taxon>Alteromonadales</taxon>
        <taxon>Alteromonadaceae</taxon>
        <taxon>Saccharobesus</taxon>
    </lineage>
</organism>
<evidence type="ECO:0000259" key="1">
    <source>
        <dbReference type="PROSITE" id="PS50883"/>
    </source>
</evidence>
<dbReference type="InterPro" id="IPR043128">
    <property type="entry name" value="Rev_trsase/Diguanyl_cyclase"/>
</dbReference>
<protein>
    <submittedName>
        <fullName evidence="3">Uncharacterized protein</fullName>
    </submittedName>
</protein>
<evidence type="ECO:0000313" key="4">
    <source>
        <dbReference type="Proteomes" id="UP000244441"/>
    </source>
</evidence>
<dbReference type="InterPro" id="IPR029016">
    <property type="entry name" value="GAF-like_dom_sf"/>
</dbReference>
<dbReference type="Gene3D" id="3.30.450.40">
    <property type="match status" value="1"/>
</dbReference>
<dbReference type="CDD" id="cd01949">
    <property type="entry name" value="GGDEF"/>
    <property type="match status" value="1"/>
</dbReference>
<dbReference type="Gene3D" id="3.20.20.450">
    <property type="entry name" value="EAL domain"/>
    <property type="match status" value="1"/>
</dbReference>
<evidence type="ECO:0000259" key="2">
    <source>
        <dbReference type="PROSITE" id="PS50887"/>
    </source>
</evidence>
<dbReference type="OrthoDB" id="1316910at2"/>